<dbReference type="GO" id="GO:0008270">
    <property type="term" value="F:zinc ion binding"/>
    <property type="evidence" value="ECO:0007669"/>
    <property type="project" value="UniProtKB-KW"/>
</dbReference>
<dbReference type="GO" id="GO:0005634">
    <property type="term" value="C:nucleus"/>
    <property type="evidence" value="ECO:0007669"/>
    <property type="project" value="UniProtKB-SubCell"/>
</dbReference>
<dbReference type="InterPro" id="IPR052035">
    <property type="entry name" value="ZnF_BED_domain_contain"/>
</dbReference>
<evidence type="ECO:0000313" key="6">
    <source>
        <dbReference type="EMBL" id="CAG9840731.1"/>
    </source>
</evidence>
<dbReference type="OrthoDB" id="1607513at2759"/>
<name>A0A9N9T862_DIABA</name>
<dbReference type="PANTHER" id="PTHR46481">
    <property type="entry name" value="ZINC FINGER BED DOMAIN-CONTAINING PROTEIN 4"/>
    <property type="match status" value="1"/>
</dbReference>
<evidence type="ECO:0000256" key="4">
    <source>
        <dbReference type="ARBA" id="ARBA00022833"/>
    </source>
</evidence>
<accession>A0A9N9T862</accession>
<gene>
    <name evidence="6" type="ORF">DIABBA_LOCUS13355</name>
</gene>
<evidence type="ECO:0000256" key="2">
    <source>
        <dbReference type="ARBA" id="ARBA00022723"/>
    </source>
</evidence>
<dbReference type="SUPFAM" id="SSF140996">
    <property type="entry name" value="Hermes dimerisation domain"/>
    <property type="match status" value="1"/>
</dbReference>
<dbReference type="PANTHER" id="PTHR46481:SF10">
    <property type="entry name" value="ZINC FINGER BED DOMAIN-CONTAINING PROTEIN 39"/>
    <property type="match status" value="1"/>
</dbReference>
<keyword evidence="2" id="KW-0479">Metal-binding</keyword>
<keyword evidence="5" id="KW-0539">Nucleus</keyword>
<dbReference type="Gene3D" id="1.10.10.1070">
    <property type="entry name" value="Zinc finger, BED domain-containing"/>
    <property type="match status" value="1"/>
</dbReference>
<evidence type="ECO:0000256" key="3">
    <source>
        <dbReference type="ARBA" id="ARBA00022771"/>
    </source>
</evidence>
<keyword evidence="7" id="KW-1185">Reference proteome</keyword>
<evidence type="ECO:0000256" key="1">
    <source>
        <dbReference type="ARBA" id="ARBA00004123"/>
    </source>
</evidence>
<evidence type="ECO:0000313" key="7">
    <source>
        <dbReference type="Proteomes" id="UP001153709"/>
    </source>
</evidence>
<keyword evidence="4" id="KW-0862">Zinc</keyword>
<dbReference type="Proteomes" id="UP001153709">
    <property type="component" value="Chromosome 9"/>
</dbReference>
<sequence>MEAGKIKKITQAIVYMICKDMKPFAIVKRDGFKKLIKKLIPHYTLPSRFTLKRQVQSNYDIVSSSMRTLLSNQKVTVTTDVYTDLQMKSYSSITVHFIDDENKLFSGTVGMVSLDDLLRSAKSI</sequence>
<protein>
    <submittedName>
        <fullName evidence="6">Uncharacterized protein</fullName>
    </submittedName>
</protein>
<reference evidence="6" key="1">
    <citation type="submission" date="2022-01" db="EMBL/GenBank/DDBJ databases">
        <authorList>
            <person name="King R."/>
        </authorList>
    </citation>
    <scope>NUCLEOTIDE SEQUENCE</scope>
</reference>
<comment type="subcellular location">
    <subcellularLocation>
        <location evidence="1">Nucleus</location>
    </subcellularLocation>
</comment>
<dbReference type="EMBL" id="OU898284">
    <property type="protein sequence ID" value="CAG9840731.1"/>
    <property type="molecule type" value="Genomic_DNA"/>
</dbReference>
<keyword evidence="3" id="KW-0863">Zinc-finger</keyword>
<organism evidence="6 7">
    <name type="scientific">Diabrotica balteata</name>
    <name type="common">Banded cucumber beetle</name>
    <dbReference type="NCBI Taxonomy" id="107213"/>
    <lineage>
        <taxon>Eukaryota</taxon>
        <taxon>Metazoa</taxon>
        <taxon>Ecdysozoa</taxon>
        <taxon>Arthropoda</taxon>
        <taxon>Hexapoda</taxon>
        <taxon>Insecta</taxon>
        <taxon>Pterygota</taxon>
        <taxon>Neoptera</taxon>
        <taxon>Endopterygota</taxon>
        <taxon>Coleoptera</taxon>
        <taxon>Polyphaga</taxon>
        <taxon>Cucujiformia</taxon>
        <taxon>Chrysomeloidea</taxon>
        <taxon>Chrysomelidae</taxon>
        <taxon>Galerucinae</taxon>
        <taxon>Diabroticina</taxon>
        <taxon>Diabroticites</taxon>
        <taxon>Diabrotica</taxon>
    </lineage>
</organism>
<proteinExistence type="predicted"/>
<evidence type="ECO:0000256" key="5">
    <source>
        <dbReference type="ARBA" id="ARBA00023242"/>
    </source>
</evidence>
<dbReference type="AlphaFoldDB" id="A0A9N9T862"/>